<reference evidence="7 8" key="3">
    <citation type="journal article" date="2019" name="Int. J. Syst. Evol. Microbiol.">
        <title>Nitrosopumilus adriaticus sp. nov. and Nitrosopumilus piranensis sp. nov., two ammonia-oxidizing archaea from the Adriatic Sea and members of the class Nitrososphaeria.</title>
        <authorList>
            <person name="Bayer B."/>
            <person name="Vojvoda J."/>
            <person name="Reinthaler T."/>
            <person name="Reyes C."/>
            <person name="Pinto M."/>
            <person name="Herndl G.J."/>
        </authorList>
    </citation>
    <scope>NUCLEOTIDE SEQUENCE [LARGE SCALE GENOMIC DNA]</scope>
    <source>
        <strain evidence="7 8">D3C</strain>
    </source>
</reference>
<dbReference type="InterPro" id="IPR033138">
    <property type="entry name" value="Cu_oxidase_CS"/>
</dbReference>
<dbReference type="Gene3D" id="2.60.40.420">
    <property type="entry name" value="Cupredoxins - blue copper proteins"/>
    <property type="match status" value="3"/>
</dbReference>
<dbReference type="PATRIC" id="fig|1582439.9.peg.394"/>
<dbReference type="PROSITE" id="PS00079">
    <property type="entry name" value="MULTICOPPER_OXIDASE1"/>
    <property type="match status" value="1"/>
</dbReference>
<dbReference type="PANTHER" id="PTHR11709">
    <property type="entry name" value="MULTI-COPPER OXIDASE"/>
    <property type="match status" value="1"/>
</dbReference>
<evidence type="ECO:0000256" key="3">
    <source>
        <dbReference type="ARBA" id="ARBA00023008"/>
    </source>
</evidence>
<feature type="domain" description="Plastocyanin-like" evidence="5">
    <location>
        <begin position="415"/>
        <end position="537"/>
    </location>
</feature>
<evidence type="ECO:0000256" key="2">
    <source>
        <dbReference type="ARBA" id="ARBA00023002"/>
    </source>
</evidence>
<keyword evidence="1" id="KW-0479">Metal-binding</keyword>
<keyword evidence="2" id="KW-0560">Oxidoreductase</keyword>
<dbReference type="InterPro" id="IPR045087">
    <property type="entry name" value="Cu-oxidase_fam"/>
</dbReference>
<evidence type="ECO:0000259" key="6">
    <source>
        <dbReference type="Pfam" id="PF07732"/>
    </source>
</evidence>
<dbReference type="Pfam" id="PF00394">
    <property type="entry name" value="Cu-oxidase"/>
    <property type="match status" value="1"/>
</dbReference>
<dbReference type="Proteomes" id="UP000032027">
    <property type="component" value="Chromosome"/>
</dbReference>
<dbReference type="CDD" id="cd13861">
    <property type="entry name" value="CuRO_1_CumA_like"/>
    <property type="match status" value="1"/>
</dbReference>
<reference evidence="7 8" key="2">
    <citation type="journal article" date="2016" name="ISME J.">
        <title>Physiological and genomic characterization of two novel marine thaumarchaeal strains indicates niche differentiation.</title>
        <authorList>
            <person name="Bayer B."/>
            <person name="Vojvoda J."/>
            <person name="Offre P."/>
            <person name="Alves R.J."/>
            <person name="Elisabeth N.H."/>
            <person name="Garcia J.A."/>
            <person name="Volland J.M."/>
            <person name="Srivastava A."/>
            <person name="Schleper C."/>
            <person name="Herndl G.J."/>
        </authorList>
    </citation>
    <scope>NUCLEOTIDE SEQUENCE [LARGE SCALE GENOMIC DNA]</scope>
    <source>
        <strain evidence="7 8">D3C</strain>
    </source>
</reference>
<dbReference type="OrthoDB" id="12293at2157"/>
<feature type="domain" description="Plastocyanin-like" evidence="6">
    <location>
        <begin position="90"/>
        <end position="201"/>
    </location>
</feature>
<dbReference type="InterPro" id="IPR002355">
    <property type="entry name" value="Cu_oxidase_Cu_BS"/>
</dbReference>
<dbReference type="CDD" id="cd04207">
    <property type="entry name" value="CuRO_3_LCC_like"/>
    <property type="match status" value="1"/>
</dbReference>
<keyword evidence="8" id="KW-1185">Reference proteome</keyword>
<dbReference type="SUPFAM" id="SSF49503">
    <property type="entry name" value="Cupredoxins"/>
    <property type="match status" value="3"/>
</dbReference>
<dbReference type="GO" id="GO:0016491">
    <property type="term" value="F:oxidoreductase activity"/>
    <property type="evidence" value="ECO:0007669"/>
    <property type="project" value="UniProtKB-KW"/>
</dbReference>
<dbReference type="GO" id="GO:0005507">
    <property type="term" value="F:copper ion binding"/>
    <property type="evidence" value="ECO:0007669"/>
    <property type="project" value="InterPro"/>
</dbReference>
<dbReference type="STRING" id="1582439.NPIRD3C_0390"/>
<organism evidence="7 8">
    <name type="scientific">Nitrosopumilus piranensis</name>
    <dbReference type="NCBI Taxonomy" id="1582439"/>
    <lineage>
        <taxon>Archaea</taxon>
        <taxon>Nitrososphaerota</taxon>
        <taxon>Nitrososphaeria</taxon>
        <taxon>Nitrosopumilales</taxon>
        <taxon>Nitrosopumilaceae</taxon>
        <taxon>Nitrosopumilus</taxon>
    </lineage>
</organism>
<dbReference type="InterPro" id="IPR011706">
    <property type="entry name" value="Cu-oxidase_C"/>
</dbReference>
<dbReference type="InterPro" id="IPR011707">
    <property type="entry name" value="Cu-oxidase-like_N"/>
</dbReference>
<dbReference type="Pfam" id="PF07732">
    <property type="entry name" value="Cu-oxidase_3"/>
    <property type="match status" value="1"/>
</dbReference>
<sequence>MKLYALLILFIIFSGSIFLNGIETADAIKAKGTKSPKSFGKATSDIVCGDKLCSEISKSIISEYGAKLISTVPSVSLSDGESFNLTASQITKNVDGKTLQMFGYNGQTPGPLLLVSQGNEIIVNFTNNLDFPTTVHWHGLRLDYTSDGVPEISQDPVLPGETFQYFLKFPDTGIFIYHPHVRTEMQMELGLYGNILVEPKNSDIIPVDYQIPLIIDDISLTEDGLQEFDPEIVTYTLMGRFGNTMLINGETDFSLELNQGDIVRFYLTNTANTRTFDFGIEQQKIKLIADDASNYERQELVDSVILASSERRTVDVLFEQSGQYDITHSTPDETYVLGTISVTPSPKQLDPDFYSLMQNDGVIQEIESFKKFFSDTPDLEIEFDVKIISMESNNSMNMEIHEKVIEEIEWEDEMPKMNAMSNEENTKWILRDMNSGKEGFDINYQVNVGDVKKIRLYNNPESAHSMQHPIHIHGQRFLVLSEDGIPNENLSWKDSVLIPTGKTVDILVEFSNPGNWAMHCHILEHAEAGMITEFVVN</sequence>
<feature type="domain" description="Plastocyanin-like" evidence="4">
    <location>
        <begin position="242"/>
        <end position="329"/>
    </location>
</feature>
<dbReference type="AlphaFoldDB" id="A0A0C5BTK3"/>
<dbReference type="PROSITE" id="PS00080">
    <property type="entry name" value="MULTICOPPER_OXIDASE2"/>
    <property type="match status" value="1"/>
</dbReference>
<evidence type="ECO:0000259" key="5">
    <source>
        <dbReference type="Pfam" id="PF07731"/>
    </source>
</evidence>
<dbReference type="InterPro" id="IPR001117">
    <property type="entry name" value="Cu-oxidase_2nd"/>
</dbReference>
<protein>
    <submittedName>
        <fullName evidence="7">Multicopper oxidase type 3</fullName>
    </submittedName>
</protein>
<dbReference type="Pfam" id="PF07731">
    <property type="entry name" value="Cu-oxidase_2"/>
    <property type="match status" value="1"/>
</dbReference>
<evidence type="ECO:0000256" key="1">
    <source>
        <dbReference type="ARBA" id="ARBA00022723"/>
    </source>
</evidence>
<evidence type="ECO:0000259" key="4">
    <source>
        <dbReference type="Pfam" id="PF00394"/>
    </source>
</evidence>
<keyword evidence="3" id="KW-0186">Copper</keyword>
<reference evidence="8" key="1">
    <citation type="submission" date="2015-02" db="EMBL/GenBank/DDBJ databases">
        <title>Characterization of two novel Thaumarchaeota isolated from the Northern Adriatic Sea.</title>
        <authorList>
            <person name="Bayer B."/>
            <person name="Vojvoda J."/>
            <person name="Offre P."/>
            <person name="Srivastava A."/>
            <person name="Elisabeth N."/>
            <person name="Garcia J.A.L."/>
            <person name="Schleper C."/>
            <person name="Herndl G.J."/>
        </authorList>
    </citation>
    <scope>NUCLEOTIDE SEQUENCE [LARGE SCALE GENOMIC DNA]</scope>
    <source>
        <strain evidence="8">D3C</strain>
    </source>
</reference>
<dbReference type="EMBL" id="CP010868">
    <property type="protein sequence ID" value="AJM91606.1"/>
    <property type="molecule type" value="Genomic_DNA"/>
</dbReference>
<dbReference type="GeneID" id="41599554"/>
<name>A0A0C5BTK3_9ARCH</name>
<evidence type="ECO:0000313" key="7">
    <source>
        <dbReference type="EMBL" id="AJM91606.1"/>
    </source>
</evidence>
<accession>A0A0C5BTK3</accession>
<dbReference type="InterPro" id="IPR008972">
    <property type="entry name" value="Cupredoxin"/>
</dbReference>
<dbReference type="PANTHER" id="PTHR11709:SF394">
    <property type="entry name" value="FI03373P-RELATED"/>
    <property type="match status" value="1"/>
</dbReference>
<evidence type="ECO:0000313" key="8">
    <source>
        <dbReference type="Proteomes" id="UP000032027"/>
    </source>
</evidence>
<dbReference type="RefSeq" id="WP_148702591.1">
    <property type="nucleotide sequence ID" value="NZ_CP010868.1"/>
</dbReference>
<dbReference type="KEGG" id="nid:NPIRD3C_0390"/>
<gene>
    <name evidence="7" type="ORF">NPIRD3C_0390</name>
</gene>
<proteinExistence type="predicted"/>
<dbReference type="HOGENOM" id="CLU_009100_6_1_2"/>